<gene>
    <name evidence="2" type="ORF">ACFSW5_12915</name>
</gene>
<proteinExistence type="predicted"/>
<feature type="domain" description="BIG2" evidence="1">
    <location>
        <begin position="21"/>
        <end position="102"/>
    </location>
</feature>
<dbReference type="Pfam" id="PF02368">
    <property type="entry name" value="Big_2"/>
    <property type="match status" value="1"/>
</dbReference>
<dbReference type="SMART" id="SM00635">
    <property type="entry name" value="BID_2"/>
    <property type="match status" value="8"/>
</dbReference>
<name>A0ABW5QYR8_9BACL</name>
<dbReference type="SUPFAM" id="SSF49373">
    <property type="entry name" value="Invasin/intimin cell-adhesion fragments"/>
    <property type="match status" value="5"/>
</dbReference>
<organism evidence="2 3">
    <name type="scientific">Paenibacillus thailandensis</name>
    <dbReference type="NCBI Taxonomy" id="393250"/>
    <lineage>
        <taxon>Bacteria</taxon>
        <taxon>Bacillati</taxon>
        <taxon>Bacillota</taxon>
        <taxon>Bacilli</taxon>
        <taxon>Bacillales</taxon>
        <taxon>Paenibacillaceae</taxon>
        <taxon>Paenibacillus</taxon>
    </lineage>
</organism>
<evidence type="ECO:0000259" key="1">
    <source>
        <dbReference type="SMART" id="SM00635"/>
    </source>
</evidence>
<dbReference type="Gene3D" id="2.60.40.1080">
    <property type="match status" value="8"/>
</dbReference>
<feature type="domain" description="BIG2" evidence="1">
    <location>
        <begin position="540"/>
        <end position="620"/>
    </location>
</feature>
<dbReference type="InterPro" id="IPR003343">
    <property type="entry name" value="Big_2"/>
</dbReference>
<evidence type="ECO:0000313" key="2">
    <source>
        <dbReference type="EMBL" id="MFD2661151.1"/>
    </source>
</evidence>
<dbReference type="InterPro" id="IPR008964">
    <property type="entry name" value="Invasin/intimin_cell_adhesion"/>
</dbReference>
<dbReference type="EMBL" id="JBHUMY010000012">
    <property type="protein sequence ID" value="MFD2661151.1"/>
    <property type="molecule type" value="Genomic_DNA"/>
</dbReference>
<accession>A0ABW5QYR8</accession>
<keyword evidence="3" id="KW-1185">Reference proteome</keyword>
<reference evidence="3" key="1">
    <citation type="journal article" date="2019" name="Int. J. Syst. Evol. Microbiol.">
        <title>The Global Catalogue of Microorganisms (GCM) 10K type strain sequencing project: providing services to taxonomists for standard genome sequencing and annotation.</title>
        <authorList>
            <consortium name="The Broad Institute Genomics Platform"/>
            <consortium name="The Broad Institute Genome Sequencing Center for Infectious Disease"/>
            <person name="Wu L."/>
            <person name="Ma J."/>
        </authorList>
    </citation>
    <scope>NUCLEOTIDE SEQUENCE [LARGE SCALE GENOMIC DNA]</scope>
    <source>
        <strain evidence="3">TISTR 1827</strain>
    </source>
</reference>
<feature type="domain" description="BIG2" evidence="1">
    <location>
        <begin position="106"/>
        <end position="191"/>
    </location>
</feature>
<feature type="domain" description="BIG2" evidence="1">
    <location>
        <begin position="284"/>
        <end position="367"/>
    </location>
</feature>
<sequence>MASIANAAEDSVSGIEFKYDEADYDSSSKSLIVWVEDGKTELSLYASVSGSSTQQDVTANATWKSSNSSVVKVDKGQLTGISKGTATISATYKGYTVSIKAASDYVYDQVTLTNDGSEAPASIDLELGQSLVLGLTGSKNGSAEDVASDAVWTTTNSSVATVDEGTVTLVGTGTATISAKLKGKSDSIKLKVTSPYQSISIAPVLADDLLEMEVGEDEYSLTASVIANTGETIDVTDKATWTSGNAKIAAVEKGKVTAVAAGQTKITVAYMGVSKSINIIVRTAYQAMKLTPGTEVHLLLHDEPLQIEAQVQSNAGTAPITVTETAEWKSSNVVVATVSGGKVTPKAVGTTKITASYKGVSRSVDVTVYPSVEDLSVDAAVIDAFMGDEGKLPKVTGTTFDGQQVDMTELTSWSSDKEEIVAVENGSWTAKALGEAVLTAKVDDLKVQVPVTVHMKPLKLIPEVKDMSVILGQEVALPSVTVINADGVEEDVTGKVQWKVNSDNVVLKNNTIKGIEASTVTLTATYLNKTATVKVKIEQEIVKLVVEPAVLELNPGRSKSIKVTGYYKDGSKVSLGSKMNWTVSSEALATVKGATVKALAVGSGQVTGTYQDKTVTVKLVVTPKLKSLVLSEKSAKLSPGATFAVKLQANYTTGESVDVTSSAVWTTSKSSVATVKDGIITAVAKGSSTVKATFEGKTVTFRVTVK</sequence>
<feature type="domain" description="BIG2" evidence="1">
    <location>
        <begin position="371"/>
        <end position="452"/>
    </location>
</feature>
<dbReference type="RefSeq" id="WP_379273561.1">
    <property type="nucleotide sequence ID" value="NZ_JBHUGT010000024.1"/>
</dbReference>
<feature type="domain" description="BIG2" evidence="1">
    <location>
        <begin position="195"/>
        <end position="280"/>
    </location>
</feature>
<comment type="caution">
    <text evidence="2">The sequence shown here is derived from an EMBL/GenBank/DDBJ whole genome shotgun (WGS) entry which is preliminary data.</text>
</comment>
<dbReference type="Proteomes" id="UP001597493">
    <property type="component" value="Unassembled WGS sequence"/>
</dbReference>
<protein>
    <submittedName>
        <fullName evidence="2">Ig-like domain-containing protein</fullName>
    </submittedName>
</protein>
<evidence type="ECO:0000313" key="3">
    <source>
        <dbReference type="Proteomes" id="UP001597493"/>
    </source>
</evidence>
<feature type="domain" description="BIG2" evidence="1">
    <location>
        <begin position="624"/>
        <end position="704"/>
    </location>
</feature>
<feature type="domain" description="BIG2" evidence="1">
    <location>
        <begin position="454"/>
        <end position="536"/>
    </location>
</feature>